<accession>A0A9P8Q849</accession>
<protein>
    <submittedName>
        <fullName evidence="1">Uncharacterized protein</fullName>
    </submittedName>
</protein>
<evidence type="ECO:0000313" key="1">
    <source>
        <dbReference type="EMBL" id="KAH3685843.1"/>
    </source>
</evidence>
<dbReference type="EMBL" id="JAEUBG010001762">
    <property type="protein sequence ID" value="KAH3685843.1"/>
    <property type="molecule type" value="Genomic_DNA"/>
</dbReference>
<dbReference type="Proteomes" id="UP000774326">
    <property type="component" value="Unassembled WGS sequence"/>
</dbReference>
<organism evidence="1 2">
    <name type="scientific">Wickerhamomyces pijperi</name>
    <name type="common">Yeast</name>
    <name type="synonym">Pichia pijperi</name>
    <dbReference type="NCBI Taxonomy" id="599730"/>
    <lineage>
        <taxon>Eukaryota</taxon>
        <taxon>Fungi</taxon>
        <taxon>Dikarya</taxon>
        <taxon>Ascomycota</taxon>
        <taxon>Saccharomycotina</taxon>
        <taxon>Saccharomycetes</taxon>
        <taxon>Phaffomycetales</taxon>
        <taxon>Wickerhamomycetaceae</taxon>
        <taxon>Wickerhamomyces</taxon>
    </lineage>
</organism>
<proteinExistence type="predicted"/>
<comment type="caution">
    <text evidence="1">The sequence shown here is derived from an EMBL/GenBank/DDBJ whole genome shotgun (WGS) entry which is preliminary data.</text>
</comment>
<reference evidence="1" key="1">
    <citation type="journal article" date="2021" name="Open Biol.">
        <title>Shared evolutionary footprints suggest mitochondrial oxidative damage underlies multiple complex I losses in fungi.</title>
        <authorList>
            <person name="Schikora-Tamarit M.A."/>
            <person name="Marcet-Houben M."/>
            <person name="Nosek J."/>
            <person name="Gabaldon T."/>
        </authorList>
    </citation>
    <scope>NUCLEOTIDE SEQUENCE</scope>
    <source>
        <strain evidence="1">CBS2887</strain>
    </source>
</reference>
<dbReference type="AlphaFoldDB" id="A0A9P8Q849"/>
<reference evidence="1" key="2">
    <citation type="submission" date="2021-01" db="EMBL/GenBank/DDBJ databases">
        <authorList>
            <person name="Schikora-Tamarit M.A."/>
        </authorList>
    </citation>
    <scope>NUCLEOTIDE SEQUENCE</scope>
    <source>
        <strain evidence="1">CBS2887</strain>
    </source>
</reference>
<name>A0A9P8Q849_WICPI</name>
<sequence>MLHKLPNDLLYLLLSKYIDKFEDIQQLSKIPQLHSFIAACGFTLIVIAESTASKYGGKRFRNKNIETTNSFTVTIPDCLLQDRRNPNLLYPVPLQNKLILQHHITEELISKIHKQYTYLVIELHDYTTKFQYSQLLYRLPPNFVFKRYEAMYPNPPIVTHINLIHTIAGNIMPGVRSENKSDSFLSELLPVYPGTTTSFSFQKNIPLTATTHPLSLPLQPSQLPITYDDSRKEVSIRTYGWLASFRYNVSCKSYDLNSTAYFHRTSRFREWVDWEKKVRNSTGYFLKEDTYPSNFSLDLVFISDSSIHDESGEYGLIFGHLKKFCRKFIKTNNSIVATELNRKLEKLCHDMSIRSFEHLKELEKQFLHTTANTYNRSNEEYENEDDEVKIMICRLIYKQFYNYQKLVKESVTDPYSKTHCEYLKEYGTFLIKLVCHWEENELNVIRFRKFDS</sequence>
<keyword evidence="2" id="KW-1185">Reference proteome</keyword>
<evidence type="ECO:0000313" key="2">
    <source>
        <dbReference type="Proteomes" id="UP000774326"/>
    </source>
</evidence>
<gene>
    <name evidence="1" type="ORF">WICPIJ_003180</name>
</gene>